<organism evidence="2">
    <name type="scientific">marine metagenome</name>
    <dbReference type="NCBI Taxonomy" id="408172"/>
    <lineage>
        <taxon>unclassified sequences</taxon>
        <taxon>metagenomes</taxon>
        <taxon>ecological metagenomes</taxon>
    </lineage>
</organism>
<reference evidence="2" key="1">
    <citation type="submission" date="2018-05" db="EMBL/GenBank/DDBJ databases">
        <authorList>
            <person name="Lanie J.A."/>
            <person name="Ng W.-L."/>
            <person name="Kazmierczak K.M."/>
            <person name="Andrzejewski T.M."/>
            <person name="Davidsen T.M."/>
            <person name="Wayne K.J."/>
            <person name="Tettelin H."/>
            <person name="Glass J.I."/>
            <person name="Rusch D."/>
            <person name="Podicherti R."/>
            <person name="Tsui H.-C.T."/>
            <person name="Winkler M.E."/>
        </authorList>
    </citation>
    <scope>NUCLEOTIDE SEQUENCE</scope>
</reference>
<proteinExistence type="predicted"/>
<feature type="non-terminal residue" evidence="2">
    <location>
        <position position="1"/>
    </location>
</feature>
<evidence type="ECO:0000259" key="1">
    <source>
        <dbReference type="Pfam" id="PF13460"/>
    </source>
</evidence>
<evidence type="ECO:0000313" key="2">
    <source>
        <dbReference type="EMBL" id="SUZ56765.1"/>
    </source>
</evidence>
<dbReference type="SUPFAM" id="SSF51735">
    <property type="entry name" value="NAD(P)-binding Rossmann-fold domains"/>
    <property type="match status" value="1"/>
</dbReference>
<dbReference type="AlphaFoldDB" id="A0A381NQA4"/>
<protein>
    <recommendedName>
        <fullName evidence="1">NAD(P)-binding domain-containing protein</fullName>
    </recommendedName>
</protein>
<dbReference type="Gene3D" id="3.40.50.720">
    <property type="entry name" value="NAD(P)-binding Rossmann-like Domain"/>
    <property type="match status" value="1"/>
</dbReference>
<name>A0A381NQA4_9ZZZZ</name>
<sequence>VYKTNLENHPRGPRCSDKKKAVLIGATGATGKQLLRQLLDSDQWVKVTSISRKHVLNGKGHEKLNEIVVESFDSLSSTADAWTDHDVFFNCIGTTRKIAGGAKQFVDVEFGISLTAAKLAHEAGIPQASVISAGGANADQWAPEWIHPLLYTKTIG</sequence>
<gene>
    <name evidence="2" type="ORF">METZ01_LOCUS9619</name>
</gene>
<feature type="non-terminal residue" evidence="2">
    <location>
        <position position="156"/>
    </location>
</feature>
<dbReference type="GO" id="GO:0005737">
    <property type="term" value="C:cytoplasm"/>
    <property type="evidence" value="ECO:0007669"/>
    <property type="project" value="TreeGrafter"/>
</dbReference>
<dbReference type="PANTHER" id="PTHR14097:SF7">
    <property type="entry name" value="OXIDOREDUCTASE HTATIP2"/>
    <property type="match status" value="1"/>
</dbReference>
<dbReference type="InterPro" id="IPR016040">
    <property type="entry name" value="NAD(P)-bd_dom"/>
</dbReference>
<dbReference type="Pfam" id="PF13460">
    <property type="entry name" value="NAD_binding_10"/>
    <property type="match status" value="1"/>
</dbReference>
<dbReference type="PANTHER" id="PTHR14097">
    <property type="entry name" value="OXIDOREDUCTASE HTATIP2"/>
    <property type="match status" value="1"/>
</dbReference>
<dbReference type="GO" id="GO:0051170">
    <property type="term" value="P:import into nucleus"/>
    <property type="evidence" value="ECO:0007669"/>
    <property type="project" value="TreeGrafter"/>
</dbReference>
<accession>A0A381NQA4</accession>
<dbReference type="InterPro" id="IPR036291">
    <property type="entry name" value="NAD(P)-bd_dom_sf"/>
</dbReference>
<feature type="domain" description="NAD(P)-binding" evidence="1">
    <location>
        <begin position="25"/>
        <end position="150"/>
    </location>
</feature>
<dbReference type="EMBL" id="UINC01000522">
    <property type="protein sequence ID" value="SUZ56765.1"/>
    <property type="molecule type" value="Genomic_DNA"/>
</dbReference>